<name>A0ABT8C3S9_9BACT</name>
<sequence length="120" mass="13908">MKPFVLLACIAFLFTIQVQAQEELETERKTKDKTYHFQEFEALQFEAVSPDEVSTTTFLAKDLNYQKSPVPGPPMGNYRDFKIIKITLPAEIGQKLMDRKDLNEKPASHYLVKRETKPKE</sequence>
<proteinExistence type="predicted"/>
<keyword evidence="1" id="KW-0732">Signal</keyword>
<evidence type="ECO:0000256" key="1">
    <source>
        <dbReference type="SAM" id="SignalP"/>
    </source>
</evidence>
<dbReference type="RefSeq" id="WP_163386620.1">
    <property type="nucleotide sequence ID" value="NZ_JAUFQS010000005.1"/>
</dbReference>
<reference evidence="3" key="1">
    <citation type="journal article" date="2019" name="Int. J. Syst. Evol. Microbiol.">
        <title>The Global Catalogue of Microorganisms (GCM) 10K type strain sequencing project: providing services to taxonomists for standard genome sequencing and annotation.</title>
        <authorList>
            <consortium name="The Broad Institute Genomics Platform"/>
            <consortium name="The Broad Institute Genome Sequencing Center for Infectious Disease"/>
            <person name="Wu L."/>
            <person name="Ma J."/>
        </authorList>
    </citation>
    <scope>NUCLEOTIDE SEQUENCE [LARGE SCALE GENOMIC DNA]</scope>
    <source>
        <strain evidence="3">CECT 7706</strain>
    </source>
</reference>
<protein>
    <submittedName>
        <fullName evidence="2">Uncharacterized protein</fullName>
    </submittedName>
</protein>
<keyword evidence="3" id="KW-1185">Reference proteome</keyword>
<gene>
    <name evidence="2" type="ORF">QWZ15_05925</name>
</gene>
<accession>A0ABT8C3S9</accession>
<feature type="signal peptide" evidence="1">
    <location>
        <begin position="1"/>
        <end position="20"/>
    </location>
</feature>
<dbReference type="EMBL" id="JAUFQS010000005">
    <property type="protein sequence ID" value="MDN3687356.1"/>
    <property type="molecule type" value="Genomic_DNA"/>
</dbReference>
<evidence type="ECO:0000313" key="2">
    <source>
        <dbReference type="EMBL" id="MDN3687356.1"/>
    </source>
</evidence>
<feature type="chain" id="PRO_5046823583" evidence="1">
    <location>
        <begin position="21"/>
        <end position="120"/>
    </location>
</feature>
<organism evidence="2 3">
    <name type="scientific">Cyclobacterium jeungdonense</name>
    <dbReference type="NCBI Taxonomy" id="708087"/>
    <lineage>
        <taxon>Bacteria</taxon>
        <taxon>Pseudomonadati</taxon>
        <taxon>Bacteroidota</taxon>
        <taxon>Cytophagia</taxon>
        <taxon>Cytophagales</taxon>
        <taxon>Cyclobacteriaceae</taxon>
        <taxon>Cyclobacterium</taxon>
    </lineage>
</organism>
<dbReference type="Proteomes" id="UP001236663">
    <property type="component" value="Unassembled WGS sequence"/>
</dbReference>
<comment type="caution">
    <text evidence="2">The sequence shown here is derived from an EMBL/GenBank/DDBJ whole genome shotgun (WGS) entry which is preliminary data.</text>
</comment>
<evidence type="ECO:0000313" key="3">
    <source>
        <dbReference type="Proteomes" id="UP001236663"/>
    </source>
</evidence>